<keyword evidence="3" id="KW-1185">Reference proteome</keyword>
<reference evidence="2 3" key="1">
    <citation type="submission" date="2022-10" db="EMBL/GenBank/DDBJ databases">
        <title>The complete genomes of actinobacterial strains from the NBC collection.</title>
        <authorList>
            <person name="Joergensen T.S."/>
            <person name="Alvarez Arevalo M."/>
            <person name="Sterndorff E.B."/>
            <person name="Faurdal D."/>
            <person name="Vuksanovic O."/>
            <person name="Mourched A.-S."/>
            <person name="Charusanti P."/>
            <person name="Shaw S."/>
            <person name="Blin K."/>
            <person name="Weber T."/>
        </authorList>
    </citation>
    <scope>NUCLEOTIDE SEQUENCE [LARGE SCALE GENOMIC DNA]</scope>
    <source>
        <strain evidence="2 3">NBC_01413</strain>
    </source>
</reference>
<keyword evidence="2" id="KW-0255">Endonuclease</keyword>
<dbReference type="InterPro" id="IPR011856">
    <property type="entry name" value="tRNA_endonuc-like_dom_sf"/>
</dbReference>
<dbReference type="RefSeq" id="WP_405149002.1">
    <property type="nucleotide sequence ID" value="NZ_CP109527.1"/>
</dbReference>
<evidence type="ECO:0000259" key="1">
    <source>
        <dbReference type="Pfam" id="PF04471"/>
    </source>
</evidence>
<keyword evidence="2" id="KW-0378">Hydrolase</keyword>
<proteinExistence type="predicted"/>
<sequence>MELDDLLNALDRASANLTKLDSVWSRAASFMPQGPAAGSDAEYDDLTRAWEDLLPGLPPIDGWTITDELPDIDAIGRAFIDYFEIGEHPYGLYEDMEKPGKDLAQYRYRLNRTRRRAARERLQHLTALVDTMLPHMLASIPRDSTNRVEGEEIDRLVASFAEIDRLIGDTAQRRGRWADLHRHLRFGEGHDWHDVHEFDWPTIKPDIEAGSLSDTDPIPVPEFDLGQAAAGRLTGAASTALRWDQIGDDTFERLLYDLLREFPEHENVTWLTKTRAPDRGRDLALDRVLHDGTGGVRRERVIVQAKHWLSKSVGLAEIAANVAAVKLWQPPTVRGLLIVTSGRFSSDAVAWVEQHNESAVVPHIDLWPESRLETLLAQRPHLVAAHGLR</sequence>
<evidence type="ECO:0000313" key="2">
    <source>
        <dbReference type="EMBL" id="WTY36921.1"/>
    </source>
</evidence>
<evidence type="ECO:0000313" key="3">
    <source>
        <dbReference type="Proteomes" id="UP001621418"/>
    </source>
</evidence>
<dbReference type="Proteomes" id="UP001621418">
    <property type="component" value="Chromosome"/>
</dbReference>
<dbReference type="InterPro" id="IPR007560">
    <property type="entry name" value="Restrct_endonuc_IV_Mrr"/>
</dbReference>
<protein>
    <submittedName>
        <fullName evidence="2">Restriction endonuclease</fullName>
    </submittedName>
</protein>
<accession>A0ABZ1NAE0</accession>
<organism evidence="2 3">
    <name type="scientific">Nocardia salmonicida</name>
    <dbReference type="NCBI Taxonomy" id="53431"/>
    <lineage>
        <taxon>Bacteria</taxon>
        <taxon>Bacillati</taxon>
        <taxon>Actinomycetota</taxon>
        <taxon>Actinomycetes</taxon>
        <taxon>Mycobacteriales</taxon>
        <taxon>Nocardiaceae</taxon>
        <taxon>Nocardia</taxon>
    </lineage>
</organism>
<gene>
    <name evidence="2" type="ORF">OG308_03240</name>
</gene>
<name>A0ABZ1NAE0_9NOCA</name>
<dbReference type="EMBL" id="CP109527">
    <property type="protein sequence ID" value="WTY36921.1"/>
    <property type="molecule type" value="Genomic_DNA"/>
</dbReference>
<feature type="domain" description="Restriction endonuclease type IV Mrr" evidence="1">
    <location>
        <begin position="246"/>
        <end position="375"/>
    </location>
</feature>
<dbReference type="Pfam" id="PF04471">
    <property type="entry name" value="Mrr_cat"/>
    <property type="match status" value="1"/>
</dbReference>
<dbReference type="Gene3D" id="3.40.1350.10">
    <property type="match status" value="1"/>
</dbReference>
<keyword evidence="2" id="KW-0540">Nuclease</keyword>
<dbReference type="GO" id="GO:0004519">
    <property type="term" value="F:endonuclease activity"/>
    <property type="evidence" value="ECO:0007669"/>
    <property type="project" value="UniProtKB-KW"/>
</dbReference>